<name>A0ABM7W4W7_9BACT</name>
<keyword evidence="1" id="KW-0812">Transmembrane</keyword>
<gene>
    <name evidence="2" type="ORF">DPPLL_02700</name>
</gene>
<dbReference type="EMBL" id="AP025516">
    <property type="protein sequence ID" value="BDD85905.1"/>
    <property type="molecule type" value="Genomic_DNA"/>
</dbReference>
<feature type="transmembrane region" description="Helical" evidence="1">
    <location>
        <begin position="105"/>
        <end position="124"/>
    </location>
</feature>
<accession>A0ABM7W4W7</accession>
<keyword evidence="1" id="KW-0472">Membrane</keyword>
<feature type="transmembrane region" description="Helical" evidence="1">
    <location>
        <begin position="136"/>
        <end position="156"/>
    </location>
</feature>
<feature type="transmembrane region" description="Helical" evidence="1">
    <location>
        <begin position="205"/>
        <end position="226"/>
    </location>
</feature>
<dbReference type="RefSeq" id="WP_284153029.1">
    <property type="nucleotide sequence ID" value="NZ_AP025516.1"/>
</dbReference>
<feature type="transmembrane region" description="Helical" evidence="1">
    <location>
        <begin position="29"/>
        <end position="48"/>
    </location>
</feature>
<feature type="transmembrane region" description="Helical" evidence="1">
    <location>
        <begin position="68"/>
        <end position="84"/>
    </location>
</feature>
<organism evidence="2 3">
    <name type="scientific">Desulfofustis limnaeus</name>
    <dbReference type="NCBI Taxonomy" id="2740163"/>
    <lineage>
        <taxon>Bacteria</taxon>
        <taxon>Pseudomonadati</taxon>
        <taxon>Thermodesulfobacteriota</taxon>
        <taxon>Desulfobulbia</taxon>
        <taxon>Desulfobulbales</taxon>
        <taxon>Desulfocapsaceae</taxon>
        <taxon>Desulfofustis</taxon>
    </lineage>
</organism>
<evidence type="ECO:0000256" key="1">
    <source>
        <dbReference type="SAM" id="Phobius"/>
    </source>
</evidence>
<sequence>MIVRILLAAFTSLVAGVCFGAGLLRLMSALLVGFGACAAVFFGVLFLLPPNDPTFTFFVAGPGDSWPFFLIGAGLCVVIGWLLLKKTVPAAEEELAPRHWRLLGFGLLLYLCSLVLPVLFWFPSDEMRHTLSVDTMHLLVLAGVIFYLAGTAWALLLFYRASRGTTPEKPDVMRRLVLIIFSVAHLDKLPVLVAYLLVFSEEPDLVFPGAAALALAGYFLIAWFLARVSFDARLLP</sequence>
<evidence type="ECO:0000313" key="3">
    <source>
        <dbReference type="Proteomes" id="UP000830055"/>
    </source>
</evidence>
<feature type="transmembrane region" description="Helical" evidence="1">
    <location>
        <begin position="6"/>
        <end position="24"/>
    </location>
</feature>
<dbReference type="Proteomes" id="UP000830055">
    <property type="component" value="Chromosome"/>
</dbReference>
<keyword evidence="1" id="KW-1133">Transmembrane helix</keyword>
<protein>
    <submittedName>
        <fullName evidence="2">Uncharacterized protein</fullName>
    </submittedName>
</protein>
<keyword evidence="3" id="KW-1185">Reference proteome</keyword>
<feature type="transmembrane region" description="Helical" evidence="1">
    <location>
        <begin position="176"/>
        <end position="199"/>
    </location>
</feature>
<proteinExistence type="predicted"/>
<reference evidence="2 3" key="1">
    <citation type="submission" date="2022-01" db="EMBL/GenBank/DDBJ databases">
        <title>Desulfofustis limnae sp. nov., a novel mesophilic sulfate-reducing bacterium isolated from marsh soil.</title>
        <authorList>
            <person name="Watanabe M."/>
            <person name="Takahashi A."/>
            <person name="Kojima H."/>
            <person name="Fukui M."/>
        </authorList>
    </citation>
    <scope>NUCLEOTIDE SEQUENCE [LARGE SCALE GENOMIC DNA]</scope>
    <source>
        <strain evidence="2 3">PPLL</strain>
    </source>
</reference>
<evidence type="ECO:0000313" key="2">
    <source>
        <dbReference type="EMBL" id="BDD85905.1"/>
    </source>
</evidence>